<dbReference type="Proteomes" id="UP001231649">
    <property type="component" value="Chromosome 25"/>
</dbReference>
<gene>
    <name evidence="1" type="ORF">PYW08_010250</name>
</gene>
<accession>A0ACC2Q6D8</accession>
<reference evidence="1" key="1">
    <citation type="submission" date="2023-03" db="EMBL/GenBank/DDBJ databases">
        <title>Chromosome-level genomes of two armyworms, Mythimna separata and Mythimna loreyi, provide insights into the biosynthesis and reception of sex pheromones.</title>
        <authorList>
            <person name="Zhao H."/>
        </authorList>
    </citation>
    <scope>NUCLEOTIDE SEQUENCE</scope>
    <source>
        <strain evidence="1">BeijingLab</strain>
    </source>
</reference>
<comment type="caution">
    <text evidence="1">The sequence shown here is derived from an EMBL/GenBank/DDBJ whole genome shotgun (WGS) entry which is preliminary data.</text>
</comment>
<name>A0ACC2Q6D8_9NEOP</name>
<keyword evidence="2" id="KW-1185">Reference proteome</keyword>
<proteinExistence type="predicted"/>
<evidence type="ECO:0000313" key="1">
    <source>
        <dbReference type="EMBL" id="KAJ8708868.1"/>
    </source>
</evidence>
<evidence type="ECO:0000313" key="2">
    <source>
        <dbReference type="Proteomes" id="UP001231649"/>
    </source>
</evidence>
<protein>
    <submittedName>
        <fullName evidence="1">Uncharacterized protein</fullName>
    </submittedName>
</protein>
<organism evidence="1 2">
    <name type="scientific">Mythimna loreyi</name>
    <dbReference type="NCBI Taxonomy" id="667449"/>
    <lineage>
        <taxon>Eukaryota</taxon>
        <taxon>Metazoa</taxon>
        <taxon>Ecdysozoa</taxon>
        <taxon>Arthropoda</taxon>
        <taxon>Hexapoda</taxon>
        <taxon>Insecta</taxon>
        <taxon>Pterygota</taxon>
        <taxon>Neoptera</taxon>
        <taxon>Endopterygota</taxon>
        <taxon>Lepidoptera</taxon>
        <taxon>Glossata</taxon>
        <taxon>Ditrysia</taxon>
        <taxon>Noctuoidea</taxon>
        <taxon>Noctuidae</taxon>
        <taxon>Noctuinae</taxon>
        <taxon>Hadenini</taxon>
        <taxon>Mythimna</taxon>
    </lineage>
</organism>
<sequence>MANNWWKEPDMGVMTAPVPSGEPQGCSAMRMWRNACNTLVAPDADDAWKQVVEASPPESLWHTLRNCVAYQAGVWQNMLNKGMDDVIQPAAFKLAIVLRHTPSELTVKLLSDLLRLHPQSQDLTSYILALLTDDEATWCGNCNSSESAASSTPSSPASSADEESSTTDQVETDADGAEATDVDTNEAAGGPADSASASAAAAAAAASAAASTTVPIAPPPFAIPVPPIVPDSTTPGESNVPDSTTADDPIEAEASDSGAMSVESLASPAASPGGSPAASPAGPPTPAGPAPLRDLQLFGDCELAVLAASREEYDAHAKLVRAEYSKLTHDNYVELRIKVLNQFNQIPKLFHTPEFECFESAARENIEREILTLREHLLTGRKD</sequence>
<dbReference type="EMBL" id="CM056801">
    <property type="protein sequence ID" value="KAJ8708868.1"/>
    <property type="molecule type" value="Genomic_DNA"/>
</dbReference>